<evidence type="ECO:0000256" key="2">
    <source>
        <dbReference type="ARBA" id="ARBA00022761"/>
    </source>
</evidence>
<evidence type="ECO:0000256" key="3">
    <source>
        <dbReference type="ARBA" id="ARBA00023129"/>
    </source>
</evidence>
<evidence type="ECO:0000256" key="4">
    <source>
        <dbReference type="ARBA" id="ARBA00023157"/>
    </source>
</evidence>
<evidence type="ECO:0000256" key="5">
    <source>
        <dbReference type="SAM" id="MobiDB-lite"/>
    </source>
</evidence>
<dbReference type="Pfam" id="PF00190">
    <property type="entry name" value="Cupin_1"/>
    <property type="match status" value="2"/>
</dbReference>
<gene>
    <name evidence="8" type="primary">BGB1</name>
</gene>
<dbReference type="KEGG" id="jcu:105632141"/>
<protein>
    <submittedName>
        <fullName evidence="8">Beta-globulin B1</fullName>
    </submittedName>
</protein>
<dbReference type="PANTHER" id="PTHR31189">
    <property type="entry name" value="OS03G0336100 PROTEIN-RELATED"/>
    <property type="match status" value="1"/>
</dbReference>
<keyword evidence="4" id="KW-1015">Disulfide bond</keyword>
<accession>A0A0A7CB55</accession>
<dbReference type="InterPro" id="IPR014710">
    <property type="entry name" value="RmlC-like_jellyroll"/>
</dbReference>
<feature type="compositionally biased region" description="Basic and acidic residues" evidence="5">
    <location>
        <begin position="292"/>
        <end position="306"/>
    </location>
</feature>
<dbReference type="Gene3D" id="2.60.120.10">
    <property type="entry name" value="Jelly Rolls"/>
    <property type="match status" value="2"/>
</dbReference>
<feature type="chain" id="PRO_5002025613" evidence="6">
    <location>
        <begin position="23"/>
        <end position="508"/>
    </location>
</feature>
<keyword evidence="2" id="KW-0758">Storage protein</keyword>
<dbReference type="AlphaFoldDB" id="A0A0A7CB55"/>
<reference evidence="8" key="1">
    <citation type="submission" date="2013-05" db="EMBL/GenBank/DDBJ databases">
        <title>Expression of transcription factor and storage protein genes in developing endosperm of Jatropha curcas L.</title>
        <authorList>
            <person name="Gu K."/>
            <person name="Zhang S."/>
            <person name="Luo Y."/>
            <person name="Yi C."/>
            <person name="Hong Y."/>
            <person name="Yin Z."/>
        </authorList>
    </citation>
    <scope>NUCLEOTIDE SEQUENCE</scope>
</reference>
<organism evidence="8">
    <name type="scientific">Jatropha curcas</name>
    <name type="common">Barbados nut</name>
    <dbReference type="NCBI Taxonomy" id="180498"/>
    <lineage>
        <taxon>Eukaryota</taxon>
        <taxon>Viridiplantae</taxon>
        <taxon>Streptophyta</taxon>
        <taxon>Embryophyta</taxon>
        <taxon>Tracheophyta</taxon>
        <taxon>Spermatophyta</taxon>
        <taxon>Magnoliopsida</taxon>
        <taxon>eudicotyledons</taxon>
        <taxon>Gunneridae</taxon>
        <taxon>Pentapetalae</taxon>
        <taxon>rosids</taxon>
        <taxon>fabids</taxon>
        <taxon>Malpighiales</taxon>
        <taxon>Euphorbiaceae</taxon>
        <taxon>Crotonoideae</taxon>
        <taxon>Jatropheae</taxon>
        <taxon>Jatropha</taxon>
    </lineage>
</organism>
<dbReference type="InterPro" id="IPR006045">
    <property type="entry name" value="Cupin_1"/>
</dbReference>
<comment type="similarity">
    <text evidence="1">Belongs to the 11S seed storage protein (globulins) family.</text>
</comment>
<dbReference type="PRINTS" id="PR00439">
    <property type="entry name" value="11SGLOBULIN"/>
</dbReference>
<dbReference type="EMBL" id="KF022028">
    <property type="protein sequence ID" value="AIA57957.1"/>
    <property type="molecule type" value="mRNA"/>
</dbReference>
<dbReference type="PANTHER" id="PTHR31189:SF48">
    <property type="entry name" value="LEGUMIN B"/>
    <property type="match status" value="1"/>
</dbReference>
<evidence type="ECO:0000256" key="6">
    <source>
        <dbReference type="SAM" id="SignalP"/>
    </source>
</evidence>
<name>A0A0A7CB55_JATCU</name>
<feature type="signal peptide" evidence="6">
    <location>
        <begin position="1"/>
        <end position="22"/>
    </location>
</feature>
<evidence type="ECO:0000256" key="1">
    <source>
        <dbReference type="ARBA" id="ARBA00007178"/>
    </source>
</evidence>
<feature type="domain" description="Cupin type-1" evidence="7">
    <location>
        <begin position="52"/>
        <end position="265"/>
    </location>
</feature>
<dbReference type="SUPFAM" id="SSF51182">
    <property type="entry name" value="RmlC-like cupins"/>
    <property type="match status" value="1"/>
</dbReference>
<dbReference type="InterPro" id="IPR050253">
    <property type="entry name" value="Seed_Storage-Functional"/>
</dbReference>
<dbReference type="GeneID" id="105632141"/>
<dbReference type="CDD" id="cd02243">
    <property type="entry name" value="cupin_11S_legumin_C"/>
    <property type="match status" value="1"/>
</dbReference>
<dbReference type="OrthoDB" id="1903982at2759"/>
<dbReference type="SMR" id="A0A0A7CB55"/>
<keyword evidence="3" id="KW-0708">Seed storage protein</keyword>
<evidence type="ECO:0000259" key="7">
    <source>
        <dbReference type="SMART" id="SM00835"/>
    </source>
</evidence>
<dbReference type="SMART" id="SM00835">
    <property type="entry name" value="Cupin_1"/>
    <property type="match status" value="2"/>
</dbReference>
<dbReference type="InterPro" id="IPR011051">
    <property type="entry name" value="RmlC_Cupin_sf"/>
</dbReference>
<dbReference type="InterPro" id="IPR006044">
    <property type="entry name" value="11S_seedstore_pln"/>
</dbReference>
<proteinExistence type="evidence at transcript level"/>
<dbReference type="FunFam" id="2.60.120.10:FF:000073">
    <property type="entry name" value="Glycinin G1"/>
    <property type="match status" value="1"/>
</dbReference>
<dbReference type="CDD" id="cd02242">
    <property type="entry name" value="cupin_11S_legumin_N"/>
    <property type="match status" value="1"/>
</dbReference>
<sequence>MANSSFLSLGLCFLVLFQTCFGQLEQLTTENRRPWQFRDQRSQQDACRHECINAVEPSRRIQSEAGVTDIWDENDKQFRCAGVVAMRHTIQERGLLLPLYANGPKLIYVLQGRGIHGAVFPGCPETFQSPSEPQERYGFGAGERESRRFDQHQKVRSLRQGDVIALPAGVAQWIYNSGRTSLVLVQIIDTGNAANQLDENHRAFFLAGNPQRDVQSKRCAFRGSRMPLAGRESRRPSEERSGNIFSGLDEQLLADAFNVNVEVARKIKGQNDNRGLIVSVERDFELLFPPRSAEEEGREREEETQKQLEGTGYRPGGGQGRFVNGVEETFCAARLVHNINDPSRADVFNPRAGRLTNINGQDLPILSYIQLSVQKGVLYRNALMSPHWNVDAHSINYFTRGNGHIQIVDDNGETVFDGEVQAGQVLTSPQNFVVVKRAGSEGLEWVSFKTNDNAKIDQLAGRVSAIRSIPEEVLANVFQVSREDARRLKENRQEVTLFSPGTRPSSRN</sequence>
<evidence type="ECO:0000313" key="8">
    <source>
        <dbReference type="EMBL" id="AIA57957.1"/>
    </source>
</evidence>
<feature type="domain" description="Cupin type-1" evidence="7">
    <location>
        <begin position="337"/>
        <end position="486"/>
    </location>
</feature>
<keyword evidence="6" id="KW-0732">Signal</keyword>
<dbReference type="GO" id="GO:0045735">
    <property type="term" value="F:nutrient reservoir activity"/>
    <property type="evidence" value="ECO:0007669"/>
    <property type="project" value="UniProtKB-KW"/>
</dbReference>
<dbReference type="RefSeq" id="NP_001295688.1">
    <property type="nucleotide sequence ID" value="NM_001308759.1"/>
</dbReference>
<feature type="region of interest" description="Disordered" evidence="5">
    <location>
        <begin position="290"/>
        <end position="319"/>
    </location>
</feature>